<organism evidence="2 3">
    <name type="scientific">Ranitomeya imitator</name>
    <name type="common">mimic poison frog</name>
    <dbReference type="NCBI Taxonomy" id="111125"/>
    <lineage>
        <taxon>Eukaryota</taxon>
        <taxon>Metazoa</taxon>
        <taxon>Chordata</taxon>
        <taxon>Craniata</taxon>
        <taxon>Vertebrata</taxon>
        <taxon>Euteleostomi</taxon>
        <taxon>Amphibia</taxon>
        <taxon>Batrachia</taxon>
        <taxon>Anura</taxon>
        <taxon>Neobatrachia</taxon>
        <taxon>Hyloidea</taxon>
        <taxon>Dendrobatidae</taxon>
        <taxon>Dendrobatinae</taxon>
        <taxon>Ranitomeya</taxon>
    </lineage>
</organism>
<dbReference type="Proteomes" id="UP001176940">
    <property type="component" value="Unassembled WGS sequence"/>
</dbReference>
<proteinExistence type="predicted"/>
<reference evidence="2" key="1">
    <citation type="submission" date="2023-07" db="EMBL/GenBank/DDBJ databases">
        <authorList>
            <person name="Stuckert A."/>
        </authorList>
    </citation>
    <scope>NUCLEOTIDE SEQUENCE</scope>
</reference>
<feature type="region of interest" description="Disordered" evidence="1">
    <location>
        <begin position="144"/>
        <end position="202"/>
    </location>
</feature>
<gene>
    <name evidence="2" type="ORF">RIMI_LOCUS17949661</name>
</gene>
<name>A0ABN9M9Z1_9NEOB</name>
<evidence type="ECO:0000256" key="1">
    <source>
        <dbReference type="SAM" id="MobiDB-lite"/>
    </source>
</evidence>
<accession>A0ABN9M9Z1</accession>
<feature type="non-terminal residue" evidence="2">
    <location>
        <position position="240"/>
    </location>
</feature>
<dbReference type="InterPro" id="IPR059169">
    <property type="entry name" value="GCP5_N_ext"/>
</dbReference>
<keyword evidence="3" id="KW-1185">Reference proteome</keyword>
<feature type="compositionally biased region" description="Basic and acidic residues" evidence="1">
    <location>
        <begin position="171"/>
        <end position="193"/>
    </location>
</feature>
<evidence type="ECO:0000313" key="3">
    <source>
        <dbReference type="Proteomes" id="UP001176940"/>
    </source>
</evidence>
<comment type="caution">
    <text evidence="2">The sequence shown here is derived from an EMBL/GenBank/DDBJ whole genome shotgun (WGS) entry which is preliminary data.</text>
</comment>
<sequence length="240" mass="28031">MAHWTRFEKEQEKYVKRLISSLSSLREESDRNYQLALQYAWSNFRFHRYLDVSSQKIQRTLDGIYEKFVIHSDLRKAESWKRLTQEFLDRPLSSTEETKTDAHYAILSLLLCLSESPSKNDFIEKPREKQADEEEPFDWGKYLMEGEDDGLSADDTPEWSDISGEEDDQENLSREDSGIQDDRTPQDDGDKKSTAPAVSWKVGEPDARTWLEQHVVPQYWTPRASRFSHSVHLHSNLAAV</sequence>
<feature type="compositionally biased region" description="Acidic residues" evidence="1">
    <location>
        <begin position="145"/>
        <end position="170"/>
    </location>
</feature>
<dbReference type="CDD" id="cd22572">
    <property type="entry name" value="GCP5_NTD"/>
    <property type="match status" value="1"/>
</dbReference>
<dbReference type="EMBL" id="CAUEEQ010053614">
    <property type="protein sequence ID" value="CAJ0961806.1"/>
    <property type="molecule type" value="Genomic_DNA"/>
</dbReference>
<evidence type="ECO:0000313" key="2">
    <source>
        <dbReference type="EMBL" id="CAJ0961806.1"/>
    </source>
</evidence>
<protein>
    <submittedName>
        <fullName evidence="2">Uncharacterized protein</fullName>
    </submittedName>
</protein>